<dbReference type="InterPro" id="IPR051010">
    <property type="entry name" value="BCAA_transport"/>
</dbReference>
<evidence type="ECO:0000256" key="1">
    <source>
        <dbReference type="ARBA" id="ARBA00022729"/>
    </source>
</evidence>
<dbReference type="CDD" id="cd06346">
    <property type="entry name" value="PBP1_ABC_ligand_binding-like"/>
    <property type="match status" value="1"/>
</dbReference>
<gene>
    <name evidence="4" type="ORF">DJ69_16770</name>
</gene>
<feature type="compositionally biased region" description="Gly residues" evidence="2">
    <location>
        <begin position="54"/>
        <end position="63"/>
    </location>
</feature>
<proteinExistence type="predicted"/>
<dbReference type="Gene3D" id="3.40.50.2300">
    <property type="match status" value="2"/>
</dbReference>
<dbReference type="Pfam" id="PF13458">
    <property type="entry name" value="Peripla_BP_6"/>
    <property type="match status" value="1"/>
</dbReference>
<evidence type="ECO:0000259" key="3">
    <source>
        <dbReference type="Pfam" id="PF13458"/>
    </source>
</evidence>
<evidence type="ECO:0000313" key="5">
    <source>
        <dbReference type="Proteomes" id="UP000222824"/>
    </source>
</evidence>
<evidence type="ECO:0000256" key="2">
    <source>
        <dbReference type="SAM" id="MobiDB-lite"/>
    </source>
</evidence>
<dbReference type="PROSITE" id="PS51257">
    <property type="entry name" value="PROKAR_LIPOPROTEIN"/>
    <property type="match status" value="1"/>
</dbReference>
<dbReference type="SUPFAM" id="SSF53822">
    <property type="entry name" value="Periplasmic binding protein-like I"/>
    <property type="match status" value="1"/>
</dbReference>
<dbReference type="PANTHER" id="PTHR30483">
    <property type="entry name" value="LEUCINE-SPECIFIC-BINDING PROTEIN"/>
    <property type="match status" value="1"/>
</dbReference>
<dbReference type="EMBL" id="NHOA01000152">
    <property type="protein sequence ID" value="PHQ37504.1"/>
    <property type="molecule type" value="Genomic_DNA"/>
</dbReference>
<feature type="compositionally biased region" description="Acidic residues" evidence="2">
    <location>
        <begin position="44"/>
        <end position="53"/>
    </location>
</feature>
<accession>A0A2G1WET6</accession>
<name>A0A2G1WET6_9EURY</name>
<comment type="caution">
    <text evidence="4">The sequence shown here is derived from an EMBL/GenBank/DDBJ whole genome shotgun (WGS) entry which is preliminary data.</text>
</comment>
<dbReference type="InterPro" id="IPR028082">
    <property type="entry name" value="Peripla_BP_I"/>
</dbReference>
<organism evidence="4 5">
    <name type="scientific">Halorubrum persicum</name>
    <dbReference type="NCBI Taxonomy" id="1383844"/>
    <lineage>
        <taxon>Archaea</taxon>
        <taxon>Methanobacteriati</taxon>
        <taxon>Methanobacteriota</taxon>
        <taxon>Stenosarchaea group</taxon>
        <taxon>Halobacteria</taxon>
        <taxon>Halobacteriales</taxon>
        <taxon>Haloferacaceae</taxon>
        <taxon>Halorubrum</taxon>
    </lineage>
</organism>
<reference evidence="4 5" key="1">
    <citation type="journal article" date="2014" name="Front. Microbiol.">
        <title>Population and genomic analysis of the genus Halorubrum.</title>
        <authorList>
            <person name="Fullmer M.S."/>
            <person name="Soucy S.M."/>
            <person name="Swithers K.S."/>
            <person name="Makkay A.M."/>
            <person name="Wheeler R."/>
            <person name="Ventosa A."/>
            <person name="Gogarten J.P."/>
            <person name="Papke R.T."/>
        </authorList>
    </citation>
    <scope>NUCLEOTIDE SEQUENCE [LARGE SCALE GENOMIC DNA]</scope>
    <source>
        <strain evidence="4 5">C49</strain>
    </source>
</reference>
<dbReference type="Proteomes" id="UP000222824">
    <property type="component" value="Unassembled WGS sequence"/>
</dbReference>
<feature type="domain" description="Leucine-binding protein" evidence="3">
    <location>
        <begin position="71"/>
        <end position="373"/>
    </location>
</feature>
<sequence length="438" mass="45876">MPRNNMDLADRRTLLKLTGGAGVAALAGCLSTTDDGGDGSDGSDGSDGEDGGDGSDGSDGSDGGDSTAAYEIGMVDSQTGSLSAFGERNQRGVNLALSRVNEVGIDGRDLNIVVEDSESENQGGIAAAQKLVNQDGVPFLIGAVGSGVSLAIYESVVEGTDVVQLSQNSTGLNLTDFPGLLRMSPSGRSQSLALSNLIADDGYDEVAITYVNNDYGQSLTDAFVNAWDGEIAYNNPHDQEQQSYSGVISEMDSSGADAWLFITYQAEFATMVNEVYSSGYEAQFYGADSVSGDNVIENTPEGSIEGMKIVVPSAPIEEENYQSFASDFEEEYGRQPTSWAAYAYDCVINAALAIQAADEFTGSALNDTVRRVSGPDGEEVTSFQAASEILADGGGPDDVNYQGVSGPIDFDENGDPVGFLQVLEVQDHAYEGIDFIEG</sequence>
<keyword evidence="1" id="KW-0732">Signal</keyword>
<protein>
    <submittedName>
        <fullName evidence="4">ABC transporter substrate-binding protein</fullName>
    </submittedName>
</protein>
<dbReference type="PANTHER" id="PTHR30483:SF6">
    <property type="entry name" value="PERIPLASMIC BINDING PROTEIN OF ABC TRANSPORTER FOR NATURAL AMINO ACIDS"/>
    <property type="match status" value="1"/>
</dbReference>
<keyword evidence="5" id="KW-1185">Reference proteome</keyword>
<dbReference type="InterPro" id="IPR028081">
    <property type="entry name" value="Leu-bd"/>
</dbReference>
<feature type="region of interest" description="Disordered" evidence="2">
    <location>
        <begin position="31"/>
        <end position="68"/>
    </location>
</feature>
<evidence type="ECO:0000313" key="4">
    <source>
        <dbReference type="EMBL" id="PHQ37504.1"/>
    </source>
</evidence>
<dbReference type="AlphaFoldDB" id="A0A2G1WET6"/>